<organism evidence="2 3">
    <name type="scientific">Neglectibacter timonensis</name>
    <dbReference type="NCBI Taxonomy" id="1776382"/>
    <lineage>
        <taxon>Bacteria</taxon>
        <taxon>Bacillati</taxon>
        <taxon>Bacillota</taxon>
        <taxon>Clostridia</taxon>
        <taxon>Eubacteriales</taxon>
        <taxon>Oscillospiraceae</taxon>
        <taxon>Neglectibacter</taxon>
    </lineage>
</organism>
<evidence type="ECO:0000313" key="2">
    <source>
        <dbReference type="EMBL" id="MCQ4841180.1"/>
    </source>
</evidence>
<accession>A0ABT1S2L3</accession>
<reference evidence="2 3" key="1">
    <citation type="submission" date="2022-06" db="EMBL/GenBank/DDBJ databases">
        <title>Isolation of gut microbiota from human fecal samples.</title>
        <authorList>
            <person name="Pamer E.G."/>
            <person name="Barat B."/>
            <person name="Waligurski E."/>
            <person name="Medina S."/>
            <person name="Paddock L."/>
            <person name="Mostad J."/>
        </authorList>
    </citation>
    <scope>NUCLEOTIDE SEQUENCE [LARGE SCALE GENOMIC DNA]</scope>
    <source>
        <strain evidence="2 3">DFI.9.73</strain>
    </source>
</reference>
<protein>
    <submittedName>
        <fullName evidence="2">Alpha-amylase family protein</fullName>
    </submittedName>
</protein>
<dbReference type="GeneID" id="90531102"/>
<evidence type="ECO:0000259" key="1">
    <source>
        <dbReference type="Pfam" id="PF19773"/>
    </source>
</evidence>
<dbReference type="Gene3D" id="3.20.20.80">
    <property type="entry name" value="Glycosidases"/>
    <property type="match status" value="1"/>
</dbReference>
<dbReference type="InterPro" id="IPR046226">
    <property type="entry name" value="DUF6259"/>
</dbReference>
<name>A0ABT1S2L3_9FIRM</name>
<dbReference type="Pfam" id="PF19773">
    <property type="entry name" value="DUF6259"/>
    <property type="match status" value="1"/>
</dbReference>
<dbReference type="SUPFAM" id="SSF51445">
    <property type="entry name" value="(Trans)glycosidases"/>
    <property type="match status" value="1"/>
</dbReference>
<sequence length="696" mass="79560">MKPEIVTLETSSLVLGFDRSSGSLVKLYSKASNWNVIKRPKLGLSWRMMLPLEGKRNNEAWGHKQPDAPRCECTDERIVFTWDSITTEFGGKMDVKVTAECAVENDQAVFRMHLSNRSGCLIENVYYPYIGDLYRTNNCESMKFEHGSYIAMKTYSMYPIFPNCQGTHSVDYPTLCVEDHINPPMNPFGLISDNNGNGLYLGVAERRMEAATWHAEYLPGWRNSNDFRVFEEDTAAGKDAYTRFAVGHLPFVAPGDDFDLLAFSMEAYRGSWHTGASCYTKVSKQWNRLPAQTPAWAKEPHSWLQIHINSPEDELRIRFKDLPKIGEECKKYGVKAIQLVGWNQGGQDRGNPSHTPDPRLGTFEELKEAIRQIREMGIKLVLFAKFVWADQSNEDFEDVYKELAIKDPYQNYYVYKGYQYMTLSQLTNVNTRRLIPMCFGAEKYREICNAEFQKCVELGADGILYDECLHHSPTLCCFDTSHGHRYGASSYGWDEDLIEGFREMVKDREFLIAGEAVYDFQHNYYDLSYARTWGRDHKPVSRYIRPDGNIMTAVTGFNDRGMINQCLLNRYIISYEPYMFKGMLSDYPDTVDYGQKMDALRTDLREYFWDGRFCGGLGGSVQLGDGGTLDSYAVYQNAGGRQGMVICNYDEEKSVFVLPSLENGRKLSRYRLVDDSGLTPFESGFVIPPRSAAAVI</sequence>
<gene>
    <name evidence="2" type="ORF">NE695_14790</name>
</gene>
<evidence type="ECO:0000313" key="3">
    <source>
        <dbReference type="Proteomes" id="UP001524473"/>
    </source>
</evidence>
<dbReference type="RefSeq" id="WP_066860207.1">
    <property type="nucleotide sequence ID" value="NZ_CABKVV010000009.1"/>
</dbReference>
<dbReference type="CDD" id="cd00551">
    <property type="entry name" value="AmyAc_family"/>
    <property type="match status" value="1"/>
</dbReference>
<feature type="domain" description="DUF6259" evidence="1">
    <location>
        <begin position="265"/>
        <end position="537"/>
    </location>
</feature>
<comment type="caution">
    <text evidence="2">The sequence shown here is derived from an EMBL/GenBank/DDBJ whole genome shotgun (WGS) entry which is preliminary data.</text>
</comment>
<keyword evidence="3" id="KW-1185">Reference proteome</keyword>
<dbReference type="EMBL" id="JANFZH010000040">
    <property type="protein sequence ID" value="MCQ4841180.1"/>
    <property type="molecule type" value="Genomic_DNA"/>
</dbReference>
<dbReference type="Proteomes" id="UP001524473">
    <property type="component" value="Unassembled WGS sequence"/>
</dbReference>
<proteinExistence type="predicted"/>
<dbReference type="InterPro" id="IPR017853">
    <property type="entry name" value="GH"/>
</dbReference>